<dbReference type="Proteomes" id="UP000241769">
    <property type="component" value="Unassembled WGS sequence"/>
</dbReference>
<dbReference type="GO" id="GO:0005737">
    <property type="term" value="C:cytoplasm"/>
    <property type="evidence" value="ECO:0007669"/>
    <property type="project" value="TreeGrafter"/>
</dbReference>
<dbReference type="GO" id="GO:0004197">
    <property type="term" value="F:cysteine-type endopeptidase activity"/>
    <property type="evidence" value="ECO:0007669"/>
    <property type="project" value="InterPro"/>
</dbReference>
<dbReference type="GO" id="GO:0072686">
    <property type="term" value="C:mitotic spindle"/>
    <property type="evidence" value="ECO:0007669"/>
    <property type="project" value="TreeGrafter"/>
</dbReference>
<keyword evidence="4" id="KW-0159">Chromosome partition</keyword>
<dbReference type="GO" id="GO:0006508">
    <property type="term" value="P:proteolysis"/>
    <property type="evidence" value="ECO:0007669"/>
    <property type="project" value="InterPro"/>
</dbReference>
<dbReference type="GO" id="GO:0005634">
    <property type="term" value="C:nucleus"/>
    <property type="evidence" value="ECO:0007669"/>
    <property type="project" value="InterPro"/>
</dbReference>
<accession>A0A2P6MS37</accession>
<evidence type="ECO:0000259" key="5">
    <source>
        <dbReference type="PROSITE" id="PS51700"/>
    </source>
</evidence>
<gene>
    <name evidence="6" type="ORF">PROFUN_12533</name>
</gene>
<comment type="caution">
    <text evidence="6">The sequence shown here is derived from an EMBL/GenBank/DDBJ whole genome shotgun (WGS) entry which is preliminary data.</text>
</comment>
<dbReference type="STRING" id="1890364.A0A2P6MS37"/>
<dbReference type="AlphaFoldDB" id="A0A2P6MS37"/>
<dbReference type="InterPro" id="IPR030397">
    <property type="entry name" value="SEPARIN_core_dom"/>
</dbReference>
<keyword evidence="3" id="KW-0378">Hydrolase</keyword>
<organism evidence="6 7">
    <name type="scientific">Planoprotostelium fungivorum</name>
    <dbReference type="NCBI Taxonomy" id="1890364"/>
    <lineage>
        <taxon>Eukaryota</taxon>
        <taxon>Amoebozoa</taxon>
        <taxon>Evosea</taxon>
        <taxon>Variosea</taxon>
        <taxon>Cavosteliida</taxon>
        <taxon>Cavosteliaceae</taxon>
        <taxon>Planoprotostelium</taxon>
    </lineage>
</organism>
<evidence type="ECO:0000313" key="7">
    <source>
        <dbReference type="Proteomes" id="UP000241769"/>
    </source>
</evidence>
<name>A0A2P6MS37_9EUKA</name>
<dbReference type="Pfam" id="PF03568">
    <property type="entry name" value="Separin_C"/>
    <property type="match status" value="1"/>
</dbReference>
<evidence type="ECO:0000256" key="4">
    <source>
        <dbReference type="ARBA" id="ARBA00022829"/>
    </source>
</evidence>
<proteinExistence type="predicted"/>
<sequence length="273" mass="31865">MEEQDLPYDASEEIDFRSIIKPLPKWDTLKGYFSTFNEKIRKVSSIPNRSFLLSQWNILCKELEEIVKKFKSLVQDLFDFNINDPVILILDKDSQAFPWEGCLDKLTLTRTPSLHFLRNFLPNNDIISGEKLYYVNPDIEGSSELIKSCFVRYREEWKGIYFDIGHADVKNYIRSELPNNDIFIYCGHNGGEYLLPTDTIMKMKNVPKIVMLMGCSSGALKPIKLWLETFGMYLVATWTIFLQRQCNQTEITKGAVIYHRTYHVSMCNGTFKY</sequence>
<protein>
    <recommendedName>
        <fullName evidence="2">separase</fullName>
        <ecNumber evidence="2">3.4.22.49</ecNumber>
    </recommendedName>
</protein>
<dbReference type="InterPro" id="IPR005314">
    <property type="entry name" value="Peptidase_C50"/>
</dbReference>
<dbReference type="PANTHER" id="PTHR12792:SF0">
    <property type="entry name" value="SEPARIN"/>
    <property type="match status" value="1"/>
</dbReference>
<dbReference type="PANTHER" id="PTHR12792">
    <property type="entry name" value="EXTRA SPINDLE POLES 1-RELATED"/>
    <property type="match status" value="1"/>
</dbReference>
<evidence type="ECO:0000313" key="6">
    <source>
        <dbReference type="EMBL" id="PRP74519.1"/>
    </source>
</evidence>
<comment type="catalytic activity">
    <reaction evidence="1">
        <text>All bonds known to be hydrolyzed by this endopeptidase have arginine in P1 and an acidic residue in P4. P6 is often occupied by an acidic residue or by a hydroxy-amino-acid residue, the phosphorylation of which enhances cleavage.</text>
        <dbReference type="EC" id="3.4.22.49"/>
    </reaction>
</comment>
<dbReference type="GO" id="GO:0051307">
    <property type="term" value="P:meiotic chromosome separation"/>
    <property type="evidence" value="ECO:0007669"/>
    <property type="project" value="TreeGrafter"/>
</dbReference>
<dbReference type="InParanoid" id="A0A2P6MS37"/>
<keyword evidence="7" id="KW-1185">Reference proteome</keyword>
<evidence type="ECO:0000256" key="3">
    <source>
        <dbReference type="ARBA" id="ARBA00022801"/>
    </source>
</evidence>
<feature type="domain" description="Peptidase C50" evidence="5">
    <location>
        <begin position="126"/>
        <end position="226"/>
    </location>
</feature>
<dbReference type="OrthoDB" id="10255632at2759"/>
<evidence type="ECO:0000256" key="2">
    <source>
        <dbReference type="ARBA" id="ARBA00012489"/>
    </source>
</evidence>
<dbReference type="EMBL" id="MDYQ01000460">
    <property type="protein sequence ID" value="PRP74519.1"/>
    <property type="molecule type" value="Genomic_DNA"/>
</dbReference>
<dbReference type="PROSITE" id="PS51700">
    <property type="entry name" value="SEPARIN"/>
    <property type="match status" value="1"/>
</dbReference>
<dbReference type="EC" id="3.4.22.49" evidence="2"/>
<reference evidence="6 7" key="1">
    <citation type="journal article" date="2018" name="Genome Biol. Evol.">
        <title>Multiple Roots of Fruiting Body Formation in Amoebozoa.</title>
        <authorList>
            <person name="Hillmann F."/>
            <person name="Forbes G."/>
            <person name="Novohradska S."/>
            <person name="Ferling I."/>
            <person name="Riege K."/>
            <person name="Groth M."/>
            <person name="Westermann M."/>
            <person name="Marz M."/>
            <person name="Spaller T."/>
            <person name="Winckler T."/>
            <person name="Schaap P."/>
            <person name="Glockner G."/>
        </authorList>
    </citation>
    <scope>NUCLEOTIDE SEQUENCE [LARGE SCALE GENOMIC DNA]</scope>
    <source>
        <strain evidence="6 7">Jena</strain>
    </source>
</reference>
<evidence type="ECO:0000256" key="1">
    <source>
        <dbReference type="ARBA" id="ARBA00000451"/>
    </source>
</evidence>